<evidence type="ECO:0000313" key="3">
    <source>
        <dbReference type="Proteomes" id="UP001501444"/>
    </source>
</evidence>
<gene>
    <name evidence="2" type="ORF">GCM10010170_029600</name>
</gene>
<organism evidence="2 3">
    <name type="scientific">Dactylosporangium salmoneum</name>
    <dbReference type="NCBI Taxonomy" id="53361"/>
    <lineage>
        <taxon>Bacteria</taxon>
        <taxon>Bacillati</taxon>
        <taxon>Actinomycetota</taxon>
        <taxon>Actinomycetes</taxon>
        <taxon>Micromonosporales</taxon>
        <taxon>Micromonosporaceae</taxon>
        <taxon>Dactylosporangium</taxon>
    </lineage>
</organism>
<name>A0ABP5T6H9_9ACTN</name>
<accession>A0ABP5T6H9</accession>
<keyword evidence="1" id="KW-0472">Membrane</keyword>
<proteinExistence type="predicted"/>
<protein>
    <submittedName>
        <fullName evidence="2">Uncharacterized protein</fullName>
    </submittedName>
</protein>
<keyword evidence="1" id="KW-1133">Transmembrane helix</keyword>
<keyword evidence="1" id="KW-0812">Transmembrane</keyword>
<dbReference type="Proteomes" id="UP001501444">
    <property type="component" value="Unassembled WGS sequence"/>
</dbReference>
<evidence type="ECO:0000256" key="1">
    <source>
        <dbReference type="SAM" id="Phobius"/>
    </source>
</evidence>
<reference evidence="3" key="1">
    <citation type="journal article" date="2019" name="Int. J. Syst. Evol. Microbiol.">
        <title>The Global Catalogue of Microorganisms (GCM) 10K type strain sequencing project: providing services to taxonomists for standard genome sequencing and annotation.</title>
        <authorList>
            <consortium name="The Broad Institute Genomics Platform"/>
            <consortium name="The Broad Institute Genome Sequencing Center for Infectious Disease"/>
            <person name="Wu L."/>
            <person name="Ma J."/>
        </authorList>
    </citation>
    <scope>NUCLEOTIDE SEQUENCE [LARGE SCALE GENOMIC DNA]</scope>
    <source>
        <strain evidence="3">JCM 3272</strain>
    </source>
</reference>
<dbReference type="EMBL" id="BAAARV010000024">
    <property type="protein sequence ID" value="GAA2344206.1"/>
    <property type="molecule type" value="Genomic_DNA"/>
</dbReference>
<feature type="transmembrane region" description="Helical" evidence="1">
    <location>
        <begin position="45"/>
        <end position="67"/>
    </location>
</feature>
<keyword evidence="3" id="KW-1185">Reference proteome</keyword>
<evidence type="ECO:0000313" key="2">
    <source>
        <dbReference type="EMBL" id="GAA2344206.1"/>
    </source>
</evidence>
<sequence length="78" mass="8056">MARPFGSSDSRAGTRCRRIVEAAGTDDGNLAGRTQMQTRRNVRPVLLGLVVGAVGVGLSGALARLTVRSLGPAARPGR</sequence>
<comment type="caution">
    <text evidence="2">The sequence shown here is derived from an EMBL/GenBank/DDBJ whole genome shotgun (WGS) entry which is preliminary data.</text>
</comment>